<comment type="subcellular location">
    <subcellularLocation>
        <location evidence="1">Membrane</location>
        <topology evidence="1">Multi-pass membrane protein</topology>
    </subcellularLocation>
</comment>
<keyword evidence="4 12" id="KW-0812">Transmembrane</keyword>
<dbReference type="GO" id="GO:0016887">
    <property type="term" value="F:ATP hydrolysis activity"/>
    <property type="evidence" value="ECO:0007669"/>
    <property type="project" value="InterPro"/>
</dbReference>
<keyword evidence="5" id="KW-0677">Repeat</keyword>
<dbReference type="Pfam" id="PF01061">
    <property type="entry name" value="ABC2_membrane"/>
    <property type="match status" value="2"/>
</dbReference>
<evidence type="ECO:0000259" key="13">
    <source>
        <dbReference type="PROSITE" id="PS50893"/>
    </source>
</evidence>
<dbReference type="STRING" id="65489.A0A0D3F4B8"/>
<feature type="transmembrane region" description="Helical" evidence="12">
    <location>
        <begin position="598"/>
        <end position="631"/>
    </location>
</feature>
<dbReference type="SMART" id="SM00382">
    <property type="entry name" value="AAA"/>
    <property type="match status" value="2"/>
</dbReference>
<keyword evidence="9 12" id="KW-0472">Membrane</keyword>
<dbReference type="Gramene" id="OBART02G14240.2">
    <property type="protein sequence ID" value="OBART02G14240.2"/>
    <property type="gene ID" value="OBART02G14240"/>
</dbReference>
<feature type="region of interest" description="Disordered" evidence="11">
    <location>
        <begin position="685"/>
        <end position="711"/>
    </location>
</feature>
<dbReference type="PROSITE" id="PS50893">
    <property type="entry name" value="ABC_TRANSPORTER_2"/>
    <property type="match status" value="2"/>
</dbReference>
<feature type="transmembrane region" description="Helical" evidence="12">
    <location>
        <begin position="1038"/>
        <end position="1056"/>
    </location>
</feature>
<proteinExistence type="inferred from homology"/>
<feature type="transmembrane region" description="Helical" evidence="12">
    <location>
        <begin position="997"/>
        <end position="1017"/>
    </location>
</feature>
<accession>A0A0D3F4B8</accession>
<feature type="transmembrane region" description="Helical" evidence="12">
    <location>
        <begin position="1106"/>
        <end position="1129"/>
    </location>
</feature>
<keyword evidence="3" id="KW-0813">Transport</keyword>
<dbReference type="PaxDb" id="65489-OBART02G14240.2"/>
<dbReference type="Proteomes" id="UP000026960">
    <property type="component" value="Chromosome 2"/>
</dbReference>
<feature type="compositionally biased region" description="Low complexity" evidence="11">
    <location>
        <begin position="693"/>
        <end position="703"/>
    </location>
</feature>
<keyword evidence="7" id="KW-0067">ATP-binding</keyword>
<keyword evidence="6" id="KW-0547">Nucleotide-binding</keyword>
<feature type="transmembrane region" description="Helical" evidence="12">
    <location>
        <begin position="526"/>
        <end position="547"/>
    </location>
</feature>
<keyword evidence="8 12" id="KW-1133">Transmembrane helix</keyword>
<evidence type="ECO:0000256" key="4">
    <source>
        <dbReference type="ARBA" id="ARBA00022692"/>
    </source>
</evidence>
<reference evidence="14" key="1">
    <citation type="journal article" date="2009" name="Rice">
        <title>De Novo Next Generation Sequencing of Plant Genomes.</title>
        <authorList>
            <person name="Rounsley S."/>
            <person name="Marri P.R."/>
            <person name="Yu Y."/>
            <person name="He R."/>
            <person name="Sisneros N."/>
            <person name="Goicoechea J.L."/>
            <person name="Lee S.J."/>
            <person name="Angelova A."/>
            <person name="Kudrna D."/>
            <person name="Luo M."/>
            <person name="Affourtit J."/>
            <person name="Desany B."/>
            <person name="Knight J."/>
            <person name="Niazi F."/>
            <person name="Egholm M."/>
            <person name="Wing R.A."/>
        </authorList>
    </citation>
    <scope>NUCLEOTIDE SEQUENCE [LARGE SCALE GENOMIC DNA]</scope>
    <source>
        <strain evidence="14">cv. IRGC 105608</strain>
    </source>
</reference>
<dbReference type="FunFam" id="3.40.50.300:FF:000179">
    <property type="entry name" value="ABC transporter G family member 34"/>
    <property type="match status" value="1"/>
</dbReference>
<dbReference type="GO" id="GO:0140359">
    <property type="term" value="F:ABC-type transporter activity"/>
    <property type="evidence" value="ECO:0007669"/>
    <property type="project" value="InterPro"/>
</dbReference>
<dbReference type="FunFam" id="3.40.50.300:FF:000059">
    <property type="entry name" value="ABC transporter G family member 40"/>
    <property type="match status" value="1"/>
</dbReference>
<evidence type="ECO:0000256" key="1">
    <source>
        <dbReference type="ARBA" id="ARBA00004141"/>
    </source>
</evidence>
<dbReference type="PANTHER" id="PTHR48040:SF55">
    <property type="entry name" value="OS02G0318500 PROTEIN"/>
    <property type="match status" value="1"/>
</dbReference>
<dbReference type="EnsemblPlants" id="OBART02G14240.2">
    <property type="protein sequence ID" value="OBART02G14240.2"/>
    <property type="gene ID" value="OBART02G14240"/>
</dbReference>
<name>A0A0D3F4B8_9ORYZ</name>
<comment type="function">
    <text evidence="10">May be a general defense protein.</text>
</comment>
<keyword evidence="15" id="KW-1185">Reference proteome</keyword>
<feature type="transmembrane region" description="Helical" evidence="12">
    <location>
        <begin position="559"/>
        <end position="578"/>
    </location>
</feature>
<dbReference type="CDD" id="cd03233">
    <property type="entry name" value="ABCG_PDR_domain1"/>
    <property type="match status" value="1"/>
</dbReference>
<evidence type="ECO:0000256" key="2">
    <source>
        <dbReference type="ARBA" id="ARBA00006012"/>
    </source>
</evidence>
<evidence type="ECO:0000256" key="3">
    <source>
        <dbReference type="ARBA" id="ARBA00022448"/>
    </source>
</evidence>
<dbReference type="Pfam" id="PF00005">
    <property type="entry name" value="ABC_tran"/>
    <property type="match status" value="2"/>
</dbReference>
<feature type="domain" description="ABC transporter" evidence="13">
    <location>
        <begin position="734"/>
        <end position="1010"/>
    </location>
</feature>
<dbReference type="InterPro" id="IPR013525">
    <property type="entry name" value="ABC2_TM"/>
</dbReference>
<sequence>MSHRHHAALVASASGRSPSWGSAISQSFRQVEAEDPFRRAQSMRGHDEEEDLRWAALEKLPTYDRMRRGVVRSALLRDGDDDHKDDDDAGTGKAVELVDIGRLATGDAARALVERLLQDDSERFLRRLRDRIDMVGIELPKIEIRYEELSVSADAFGLIGQFGSSNKKTINILKQVNGILKSSRMTLLLGPPSSGKSTLMRALTGKLDKNLKVFGNITYCGHKFSEFYPERTSAYVSQYDLHNAEMTVRETLDFSRWCLGIGSRYDMLTEISRRERNAGIKPDPEIDAFMKATAMQGQETNIITDLILKVLGLDICADTIVGDEMIRGISGGQMKRVTTGEMLIGPARALLMDEISTGLDSSSTFHIVKFIRHLVHIMNETVMISLLQPPPETYNLFDDIVLLSEGYIVYHGPRENILEFFEASGFRCPQRKAVADFLQEVTSKKDQQQYWFLDKEPYRYVSVAEFAERFKSFYIGQQMMKEQHIPFEKSKIHPAALTTMKNALSNWESLKAVLCREKLLMKHNSFLYIFKVTQLIILAFLSMTVFLRTKMPHGQFSDGTKFLGALTFNLITVMFNGLSELNLTVKKLPVFYKHRDFLFFPPWTFGVANILIKVPVSLVEATVWVVITYYVMGFAPAAGSQTMTQPLMQKRWALILQKLALLAIRSANALVIDEHNETELYTETRNEEHRFRTSTTTSSIPTSANGEGNRPTQSQFVLPFQPLSLCFNHLNYYVDMPSEMKQQGLMESRLQLLSDISGAFRPGLLTALVGVSGAGKTTLMDVLAGRKTSGTIEGSITLSGYSKKQETFARISGYCEQADIHSPNVTVYESILYSAWLRLPSDVDSNTRKMFVEEVMALVELDVLCNAMVGLPGVSGLSTEQRKRLTIAVELVANPSIIFMDEPTSGLDARAAAIVMRTVRNTVNTGRTVVCTIHQPSIDIFESFDETISGVPSITEGYNPATWMLEVSSTLEEARMNVDFAEIYANSLLYRDSQQDLYNLLGATYAAIFFIGATNCMSVQPVVSIERAVYYRESAAGMYSPLSYAFAQAIPIWWRWYYWANPVSWTIYGVIASQFGGNGGSVSVPSGIHVAMSQILEDNVGVRHDFLGYVILAHFGFMAAFVLIFGYSIKFLNFQKR</sequence>
<dbReference type="InterPro" id="IPR034003">
    <property type="entry name" value="ABCG_PDR_2"/>
</dbReference>
<dbReference type="Pfam" id="PF19055">
    <property type="entry name" value="ABC2_membrane_7"/>
    <property type="match status" value="1"/>
</dbReference>
<evidence type="ECO:0000256" key="12">
    <source>
        <dbReference type="SAM" id="Phobius"/>
    </source>
</evidence>
<dbReference type="PANTHER" id="PTHR48040">
    <property type="entry name" value="PLEIOTROPIC DRUG RESISTANCE PROTEIN 1-LIKE ISOFORM X1"/>
    <property type="match status" value="1"/>
</dbReference>
<evidence type="ECO:0000313" key="15">
    <source>
        <dbReference type="Proteomes" id="UP000026960"/>
    </source>
</evidence>
<reference evidence="14" key="2">
    <citation type="submission" date="2015-03" db="UniProtKB">
        <authorList>
            <consortium name="EnsemblPlants"/>
        </authorList>
    </citation>
    <scope>IDENTIFICATION</scope>
</reference>
<dbReference type="InterPro" id="IPR003439">
    <property type="entry name" value="ABC_transporter-like_ATP-bd"/>
</dbReference>
<evidence type="ECO:0000256" key="10">
    <source>
        <dbReference type="ARBA" id="ARBA00037747"/>
    </source>
</evidence>
<feature type="region of interest" description="Disordered" evidence="11">
    <location>
        <begin position="1"/>
        <end position="21"/>
    </location>
</feature>
<organism evidence="14">
    <name type="scientific">Oryza barthii</name>
    <dbReference type="NCBI Taxonomy" id="65489"/>
    <lineage>
        <taxon>Eukaryota</taxon>
        <taxon>Viridiplantae</taxon>
        <taxon>Streptophyta</taxon>
        <taxon>Embryophyta</taxon>
        <taxon>Tracheophyta</taxon>
        <taxon>Spermatophyta</taxon>
        <taxon>Magnoliopsida</taxon>
        <taxon>Liliopsida</taxon>
        <taxon>Poales</taxon>
        <taxon>Poaceae</taxon>
        <taxon>BOP clade</taxon>
        <taxon>Oryzoideae</taxon>
        <taxon>Oryzeae</taxon>
        <taxon>Oryzinae</taxon>
        <taxon>Oryza</taxon>
    </lineage>
</organism>
<evidence type="ECO:0000256" key="7">
    <source>
        <dbReference type="ARBA" id="ARBA00022840"/>
    </source>
</evidence>
<dbReference type="CDD" id="cd03232">
    <property type="entry name" value="ABCG_PDR_domain2"/>
    <property type="match status" value="1"/>
</dbReference>
<evidence type="ECO:0000256" key="9">
    <source>
        <dbReference type="ARBA" id="ARBA00023136"/>
    </source>
</evidence>
<dbReference type="SUPFAM" id="SSF52540">
    <property type="entry name" value="P-loop containing nucleoside triphosphate hydrolases"/>
    <property type="match status" value="2"/>
</dbReference>
<evidence type="ECO:0000256" key="11">
    <source>
        <dbReference type="SAM" id="MobiDB-lite"/>
    </source>
</evidence>
<evidence type="ECO:0000256" key="8">
    <source>
        <dbReference type="ARBA" id="ARBA00022989"/>
    </source>
</evidence>
<dbReference type="AlphaFoldDB" id="A0A0D3F4B8"/>
<comment type="similarity">
    <text evidence="2">Belongs to the ABC transporter superfamily. ABCG family. PDR (TC 3.A.1.205) subfamily.</text>
</comment>
<protein>
    <recommendedName>
        <fullName evidence="13">ABC transporter domain-containing protein</fullName>
    </recommendedName>
</protein>
<dbReference type="InterPro" id="IPR043926">
    <property type="entry name" value="ABCG_dom"/>
</dbReference>
<evidence type="ECO:0000256" key="5">
    <source>
        <dbReference type="ARBA" id="ARBA00022737"/>
    </source>
</evidence>
<dbReference type="eggNOG" id="KOG0065">
    <property type="taxonomic scope" value="Eukaryota"/>
</dbReference>
<feature type="domain" description="ABC transporter" evidence="13">
    <location>
        <begin position="144"/>
        <end position="430"/>
    </location>
</feature>
<dbReference type="GO" id="GO:0005524">
    <property type="term" value="F:ATP binding"/>
    <property type="evidence" value="ECO:0007669"/>
    <property type="project" value="UniProtKB-KW"/>
</dbReference>
<dbReference type="InterPro" id="IPR034001">
    <property type="entry name" value="ABCG_PDR_1"/>
</dbReference>
<dbReference type="GO" id="GO:0016020">
    <property type="term" value="C:membrane"/>
    <property type="evidence" value="ECO:0007669"/>
    <property type="project" value="UniProtKB-SubCell"/>
</dbReference>
<dbReference type="Gene3D" id="3.40.50.300">
    <property type="entry name" value="P-loop containing nucleotide triphosphate hydrolases"/>
    <property type="match status" value="2"/>
</dbReference>
<evidence type="ECO:0000313" key="14">
    <source>
        <dbReference type="EnsemblPlants" id="OBART02G14240.2"/>
    </source>
</evidence>
<dbReference type="InterPro" id="IPR027417">
    <property type="entry name" value="P-loop_NTPase"/>
</dbReference>
<evidence type="ECO:0000256" key="6">
    <source>
        <dbReference type="ARBA" id="ARBA00022741"/>
    </source>
</evidence>
<dbReference type="InterPro" id="IPR003593">
    <property type="entry name" value="AAA+_ATPase"/>
</dbReference>